<dbReference type="InterPro" id="IPR000254">
    <property type="entry name" value="CBD"/>
</dbReference>
<feature type="domain" description="CBM1" evidence="6">
    <location>
        <begin position="493"/>
        <end position="529"/>
    </location>
</feature>
<dbReference type="GO" id="GO:0030248">
    <property type="term" value="F:cellulose binding"/>
    <property type="evidence" value="ECO:0007669"/>
    <property type="project" value="InterPro"/>
</dbReference>
<name>S8AH74_PENO1</name>
<keyword evidence="2 5" id="KW-0732">Signal</keyword>
<dbReference type="InterPro" id="IPR017853">
    <property type="entry name" value="GH"/>
</dbReference>
<sequence>MRLTRTAALGISLHLGLVAAQTQVTLNPGTTYQVIDGFGFSEAFGFGGGVANAPSAQKSQALNYMFSVTEGAGMTILRNRIAADANGSIEPNSPGSPSAAPSYRSLNGDSSQVFWSQQARAMGVKYIYADAWSAPGYMKTNDNYINGGYLCGVTGHSCASGDWRQAYANYLVQYLKDYASQGITVDFIGFLNEPEYAPSYDSMLSDGTEAASFIPILHETIQKAGLSTGITCCDAEGWNDQVKFTQQLISAGATQYMSRITSHWYTSKCSSPINTSLRVWETEYADLDSAFSTTWHSSGATNEGFTWAQYIYQGLVECNLSAFLYWIGAQSNSNAAALVTLTGSGSSTKVSASGSLWAFAMYSRYIRPDAVRIGTTGAPANTKVASFKNTDGSIATVMINTGGSSQSVSLGGGSISSAKAYYMDNTVSSPSSLSITLSAGNVKATLPAYSMVTFVTSGSGSSGGDGGSSAPTTSNVHTTTSTTTSAGGSAGTDVAQHYGQCGGQGWTGPTVCASPYTCKAQNSYYSQCL</sequence>
<dbReference type="EMBL" id="KB644408">
    <property type="protein sequence ID" value="EPS25083.1"/>
    <property type="molecule type" value="Genomic_DNA"/>
</dbReference>
<dbReference type="InterPro" id="IPR035971">
    <property type="entry name" value="CBD_sf"/>
</dbReference>
<dbReference type="PANTHER" id="PTHR11069">
    <property type="entry name" value="GLUCOSYLCERAMIDASE"/>
    <property type="match status" value="1"/>
</dbReference>
<protein>
    <submittedName>
        <fullName evidence="7">Putative endo-beta-1,4-xylanase</fullName>
    </submittedName>
</protein>
<dbReference type="SUPFAM" id="SSF57180">
    <property type="entry name" value="Cellulose-binding domain"/>
    <property type="match status" value="1"/>
</dbReference>
<gene>
    <name evidence="7" type="ORF">PDE_00014</name>
</gene>
<evidence type="ECO:0000256" key="4">
    <source>
        <dbReference type="SAM" id="MobiDB-lite"/>
    </source>
</evidence>
<dbReference type="SUPFAM" id="SSF51445">
    <property type="entry name" value="(Trans)glycosidases"/>
    <property type="match status" value="1"/>
</dbReference>
<feature type="signal peptide" evidence="5">
    <location>
        <begin position="1"/>
        <end position="20"/>
    </location>
</feature>
<keyword evidence="7" id="KW-0119">Carbohydrate metabolism</keyword>
<dbReference type="PhylomeDB" id="S8AH74"/>
<dbReference type="PROSITE" id="PS51164">
    <property type="entry name" value="CBM1_2"/>
    <property type="match status" value="1"/>
</dbReference>
<keyword evidence="7" id="KW-0858">Xylan degradation</keyword>
<dbReference type="Proteomes" id="UP000019376">
    <property type="component" value="Unassembled WGS sequence"/>
</dbReference>
<keyword evidence="3 7" id="KW-0378">Hydrolase</keyword>
<organism evidence="7 8">
    <name type="scientific">Penicillium oxalicum (strain 114-2 / CGMCC 5302)</name>
    <name type="common">Penicillium decumbens</name>
    <dbReference type="NCBI Taxonomy" id="933388"/>
    <lineage>
        <taxon>Eukaryota</taxon>
        <taxon>Fungi</taxon>
        <taxon>Dikarya</taxon>
        <taxon>Ascomycota</taxon>
        <taxon>Pezizomycotina</taxon>
        <taxon>Eurotiomycetes</taxon>
        <taxon>Eurotiomycetidae</taxon>
        <taxon>Eurotiales</taxon>
        <taxon>Aspergillaceae</taxon>
        <taxon>Penicillium</taxon>
    </lineage>
</organism>
<dbReference type="GO" id="GO:0006680">
    <property type="term" value="P:glucosylceramide catabolic process"/>
    <property type="evidence" value="ECO:0007669"/>
    <property type="project" value="TreeGrafter"/>
</dbReference>
<dbReference type="Pfam" id="PF17189">
    <property type="entry name" value="Glyco_hydro_30C"/>
    <property type="match status" value="1"/>
</dbReference>
<dbReference type="PROSITE" id="PS00562">
    <property type="entry name" value="CBM1_1"/>
    <property type="match status" value="1"/>
</dbReference>
<dbReference type="HOGENOM" id="CLU_031530_1_0_1"/>
<keyword evidence="7" id="KW-0624">Polysaccharide degradation</keyword>
<dbReference type="InterPro" id="IPR013780">
    <property type="entry name" value="Glyco_hydro_b"/>
</dbReference>
<dbReference type="GO" id="GO:0016020">
    <property type="term" value="C:membrane"/>
    <property type="evidence" value="ECO:0007669"/>
    <property type="project" value="GOC"/>
</dbReference>
<dbReference type="Gene3D" id="3.20.20.80">
    <property type="entry name" value="Glycosidases"/>
    <property type="match status" value="1"/>
</dbReference>
<dbReference type="PANTHER" id="PTHR11069:SF23">
    <property type="entry name" value="LYSOSOMAL ACID GLUCOSYLCERAMIDASE"/>
    <property type="match status" value="1"/>
</dbReference>
<dbReference type="InterPro" id="IPR033452">
    <property type="entry name" value="GH30_C"/>
</dbReference>
<dbReference type="SMART" id="SM00236">
    <property type="entry name" value="fCBD"/>
    <property type="match status" value="1"/>
</dbReference>
<evidence type="ECO:0000256" key="1">
    <source>
        <dbReference type="ARBA" id="ARBA00005382"/>
    </source>
</evidence>
<dbReference type="GO" id="GO:0005576">
    <property type="term" value="C:extracellular region"/>
    <property type="evidence" value="ECO:0007669"/>
    <property type="project" value="InterPro"/>
</dbReference>
<keyword evidence="8" id="KW-1185">Reference proteome</keyword>
<dbReference type="SUPFAM" id="SSF51011">
    <property type="entry name" value="Glycosyl hydrolase domain"/>
    <property type="match status" value="1"/>
</dbReference>
<dbReference type="GO" id="GO:0004348">
    <property type="term" value="F:glucosylceramidase activity"/>
    <property type="evidence" value="ECO:0007669"/>
    <property type="project" value="InterPro"/>
</dbReference>
<dbReference type="Gene3D" id="2.60.40.1180">
    <property type="entry name" value="Golgi alpha-mannosidase II"/>
    <property type="match status" value="1"/>
</dbReference>
<evidence type="ECO:0000313" key="7">
    <source>
        <dbReference type="EMBL" id="EPS25083.1"/>
    </source>
</evidence>
<reference evidence="7 8" key="1">
    <citation type="journal article" date="2013" name="PLoS ONE">
        <title>Genomic and secretomic analyses reveal unique features of the lignocellulolytic enzyme system of Penicillium decumbens.</title>
        <authorList>
            <person name="Liu G."/>
            <person name="Zhang L."/>
            <person name="Wei X."/>
            <person name="Zou G."/>
            <person name="Qin Y."/>
            <person name="Ma L."/>
            <person name="Li J."/>
            <person name="Zheng H."/>
            <person name="Wang S."/>
            <person name="Wang C."/>
            <person name="Xun L."/>
            <person name="Zhao G.-P."/>
            <person name="Zhou Z."/>
            <person name="Qu Y."/>
        </authorList>
    </citation>
    <scope>NUCLEOTIDE SEQUENCE [LARGE SCALE GENOMIC DNA]</scope>
    <source>
        <strain evidence="8">114-2 / CGMCC 5302</strain>
    </source>
</reference>
<dbReference type="OrthoDB" id="2012278at2759"/>
<proteinExistence type="inferred from homology"/>
<dbReference type="STRING" id="933388.S8AH74"/>
<dbReference type="Pfam" id="PF02057">
    <property type="entry name" value="Glyco_hydro_59"/>
    <property type="match status" value="1"/>
</dbReference>
<evidence type="ECO:0000256" key="5">
    <source>
        <dbReference type="SAM" id="SignalP"/>
    </source>
</evidence>
<evidence type="ECO:0000256" key="2">
    <source>
        <dbReference type="ARBA" id="ARBA00022729"/>
    </source>
</evidence>
<evidence type="ECO:0000256" key="3">
    <source>
        <dbReference type="ARBA" id="ARBA00022801"/>
    </source>
</evidence>
<dbReference type="InterPro" id="IPR001139">
    <property type="entry name" value="Glyco_hydro_30"/>
</dbReference>
<comment type="similarity">
    <text evidence="1">Belongs to the glycosyl hydrolase 30 family.</text>
</comment>
<keyword evidence="7" id="KW-0326">Glycosidase</keyword>
<accession>S8AH74</accession>
<dbReference type="InterPro" id="IPR049161">
    <property type="entry name" value="GH59_cat"/>
</dbReference>
<dbReference type="eggNOG" id="KOG2566">
    <property type="taxonomic scope" value="Eukaryota"/>
</dbReference>
<feature type="compositionally biased region" description="Low complexity" evidence="4">
    <location>
        <begin position="468"/>
        <end position="487"/>
    </location>
</feature>
<feature type="chain" id="PRO_5004560483" evidence="5">
    <location>
        <begin position="21"/>
        <end position="529"/>
    </location>
</feature>
<feature type="region of interest" description="Disordered" evidence="4">
    <location>
        <begin position="460"/>
        <end position="489"/>
    </location>
</feature>
<dbReference type="GO" id="GO:0045493">
    <property type="term" value="P:xylan catabolic process"/>
    <property type="evidence" value="ECO:0007669"/>
    <property type="project" value="UniProtKB-KW"/>
</dbReference>
<evidence type="ECO:0000313" key="8">
    <source>
        <dbReference type="Proteomes" id="UP000019376"/>
    </source>
</evidence>
<evidence type="ECO:0000259" key="6">
    <source>
        <dbReference type="PROSITE" id="PS51164"/>
    </source>
</evidence>
<dbReference type="Pfam" id="PF00734">
    <property type="entry name" value="CBM_1"/>
    <property type="match status" value="1"/>
</dbReference>
<dbReference type="AlphaFoldDB" id="S8AH74"/>